<organism evidence="2 3">
    <name type="scientific">Chiloscyllium punctatum</name>
    <name type="common">Brownbanded bambooshark</name>
    <name type="synonym">Hemiscyllium punctatum</name>
    <dbReference type="NCBI Taxonomy" id="137246"/>
    <lineage>
        <taxon>Eukaryota</taxon>
        <taxon>Metazoa</taxon>
        <taxon>Chordata</taxon>
        <taxon>Craniata</taxon>
        <taxon>Vertebrata</taxon>
        <taxon>Chondrichthyes</taxon>
        <taxon>Elasmobranchii</taxon>
        <taxon>Galeomorphii</taxon>
        <taxon>Galeoidea</taxon>
        <taxon>Orectolobiformes</taxon>
        <taxon>Hemiscylliidae</taxon>
        <taxon>Chiloscyllium</taxon>
    </lineage>
</organism>
<dbReference type="EMBL" id="BEZZ01107247">
    <property type="protein sequence ID" value="GCC43519.1"/>
    <property type="molecule type" value="Genomic_DNA"/>
</dbReference>
<evidence type="ECO:0000256" key="1">
    <source>
        <dbReference type="SAM" id="MobiDB-lite"/>
    </source>
</evidence>
<dbReference type="OrthoDB" id="289250at2759"/>
<dbReference type="STRING" id="137246.A0A401TLL1"/>
<evidence type="ECO:0000313" key="2">
    <source>
        <dbReference type="EMBL" id="GCC43519.1"/>
    </source>
</evidence>
<name>A0A401TLL1_CHIPU</name>
<gene>
    <name evidence="2" type="ORF">chiPu_0027556</name>
</gene>
<feature type="non-terminal residue" evidence="2">
    <location>
        <position position="1"/>
    </location>
</feature>
<dbReference type="AlphaFoldDB" id="A0A401TLL1"/>
<proteinExistence type="predicted"/>
<feature type="region of interest" description="Disordered" evidence="1">
    <location>
        <begin position="70"/>
        <end position="114"/>
    </location>
</feature>
<evidence type="ECO:0000313" key="3">
    <source>
        <dbReference type="Proteomes" id="UP000287033"/>
    </source>
</evidence>
<feature type="compositionally biased region" description="Basic and acidic residues" evidence="1">
    <location>
        <begin position="103"/>
        <end position="114"/>
    </location>
</feature>
<keyword evidence="3" id="KW-1185">Reference proteome</keyword>
<accession>A0A401TLL1</accession>
<sequence>VDFNQLQGPNRLIVPFLSCGDLSAYDSDKTYPLQLEVGKEYTYTPPTQPPIQPPYQEACFLRRNNLLARERAPSPSEGASALSPSEGAASDVCGTLGGLSLTGERRDSEPESRA</sequence>
<comment type="caution">
    <text evidence="2">The sequence shown here is derived from an EMBL/GenBank/DDBJ whole genome shotgun (WGS) entry which is preliminary data.</text>
</comment>
<protein>
    <submittedName>
        <fullName evidence="2">Uncharacterized protein</fullName>
    </submittedName>
</protein>
<reference evidence="2 3" key="1">
    <citation type="journal article" date="2018" name="Nat. Ecol. Evol.">
        <title>Shark genomes provide insights into elasmobranch evolution and the origin of vertebrates.</title>
        <authorList>
            <person name="Hara Y"/>
            <person name="Yamaguchi K"/>
            <person name="Onimaru K"/>
            <person name="Kadota M"/>
            <person name="Koyanagi M"/>
            <person name="Keeley SD"/>
            <person name="Tatsumi K"/>
            <person name="Tanaka K"/>
            <person name="Motone F"/>
            <person name="Kageyama Y"/>
            <person name="Nozu R"/>
            <person name="Adachi N"/>
            <person name="Nishimura O"/>
            <person name="Nakagawa R"/>
            <person name="Tanegashima C"/>
            <person name="Kiyatake I"/>
            <person name="Matsumoto R"/>
            <person name="Murakumo K"/>
            <person name="Nishida K"/>
            <person name="Terakita A"/>
            <person name="Kuratani S"/>
            <person name="Sato K"/>
            <person name="Hyodo S Kuraku.S."/>
        </authorList>
    </citation>
    <scope>NUCLEOTIDE SEQUENCE [LARGE SCALE GENOMIC DNA]</scope>
</reference>
<dbReference type="Proteomes" id="UP000287033">
    <property type="component" value="Unassembled WGS sequence"/>
</dbReference>